<proteinExistence type="predicted"/>
<evidence type="ECO:0008006" key="6">
    <source>
        <dbReference type="Google" id="ProtNLM"/>
    </source>
</evidence>
<accession>A0AAV0ZAH5</accession>
<dbReference type="SUPFAM" id="SSF50386">
    <property type="entry name" value="STI-like"/>
    <property type="match status" value="1"/>
</dbReference>
<keyword evidence="2" id="KW-0964">Secreted</keyword>
<dbReference type="CDD" id="cd23375">
    <property type="entry name" value="beta-trefoil_STI_VvMLP-like"/>
    <property type="match status" value="1"/>
</dbReference>
<keyword evidence="3" id="KW-0732">Signal</keyword>
<gene>
    <name evidence="4" type="ORF">VFH_I090560</name>
</gene>
<evidence type="ECO:0000256" key="3">
    <source>
        <dbReference type="SAM" id="SignalP"/>
    </source>
</evidence>
<dbReference type="EMBL" id="OX451735">
    <property type="protein sequence ID" value="CAI8593415.1"/>
    <property type="molecule type" value="Genomic_DNA"/>
</dbReference>
<dbReference type="GO" id="GO:0005576">
    <property type="term" value="C:extracellular region"/>
    <property type="evidence" value="ECO:0007669"/>
    <property type="project" value="UniProtKB-SubCell"/>
</dbReference>
<dbReference type="Proteomes" id="UP001157006">
    <property type="component" value="Chromosome 1S"/>
</dbReference>
<dbReference type="PANTHER" id="PTHR33107">
    <property type="entry name" value="KUNITZ TRYPSIN INHIBITOR 2"/>
    <property type="match status" value="1"/>
</dbReference>
<dbReference type="InterPro" id="IPR002160">
    <property type="entry name" value="Prot_inh_Kunz-lg"/>
</dbReference>
<evidence type="ECO:0000313" key="5">
    <source>
        <dbReference type="Proteomes" id="UP001157006"/>
    </source>
</evidence>
<evidence type="ECO:0000256" key="1">
    <source>
        <dbReference type="ARBA" id="ARBA00004613"/>
    </source>
</evidence>
<dbReference type="SMART" id="SM00452">
    <property type="entry name" value="STI"/>
    <property type="match status" value="1"/>
</dbReference>
<dbReference type="Gene3D" id="2.80.10.50">
    <property type="match status" value="1"/>
</dbReference>
<dbReference type="Pfam" id="PF00197">
    <property type="entry name" value="Kunitz_legume"/>
    <property type="match status" value="1"/>
</dbReference>
<name>A0AAV0ZAH5_VICFA</name>
<feature type="signal peptide" evidence="3">
    <location>
        <begin position="1"/>
        <end position="25"/>
    </location>
</feature>
<keyword evidence="5" id="KW-1185">Reference proteome</keyword>
<dbReference type="AlphaFoldDB" id="A0AAV0ZAH5"/>
<dbReference type="InterPro" id="IPR011065">
    <property type="entry name" value="Kunitz_inhibitor_STI-like_sf"/>
</dbReference>
<comment type="subcellular location">
    <subcellularLocation>
        <location evidence="1">Secreted</location>
    </subcellularLocation>
</comment>
<organism evidence="4 5">
    <name type="scientific">Vicia faba</name>
    <name type="common">Broad bean</name>
    <name type="synonym">Faba vulgaris</name>
    <dbReference type="NCBI Taxonomy" id="3906"/>
    <lineage>
        <taxon>Eukaryota</taxon>
        <taxon>Viridiplantae</taxon>
        <taxon>Streptophyta</taxon>
        <taxon>Embryophyta</taxon>
        <taxon>Tracheophyta</taxon>
        <taxon>Spermatophyta</taxon>
        <taxon>Magnoliopsida</taxon>
        <taxon>eudicotyledons</taxon>
        <taxon>Gunneridae</taxon>
        <taxon>Pentapetalae</taxon>
        <taxon>rosids</taxon>
        <taxon>fabids</taxon>
        <taxon>Fabales</taxon>
        <taxon>Fabaceae</taxon>
        <taxon>Papilionoideae</taxon>
        <taxon>50 kb inversion clade</taxon>
        <taxon>NPAAA clade</taxon>
        <taxon>Hologalegina</taxon>
        <taxon>IRL clade</taxon>
        <taxon>Fabeae</taxon>
        <taxon>Vicia</taxon>
    </lineage>
</organism>
<dbReference type="GO" id="GO:0004866">
    <property type="term" value="F:endopeptidase inhibitor activity"/>
    <property type="evidence" value="ECO:0007669"/>
    <property type="project" value="InterPro"/>
</dbReference>
<feature type="chain" id="PRO_5043807592" description="Miraculin" evidence="3">
    <location>
        <begin position="26"/>
        <end position="215"/>
    </location>
</feature>
<protein>
    <recommendedName>
        <fullName evidence="6">Miraculin</fullName>
    </recommendedName>
</protein>
<dbReference type="PANTHER" id="PTHR33107:SF5">
    <property type="entry name" value="KUNITZ TRYPSIN INHIBITOR 5"/>
    <property type="match status" value="1"/>
</dbReference>
<evidence type="ECO:0000313" key="4">
    <source>
        <dbReference type="EMBL" id="CAI8593415.1"/>
    </source>
</evidence>
<sequence>MKSTILAVLLLHALSSQPLLGSAKASPDEVLDTSGKKLRADANYFIIPAKPFTICGFVSCFNTSGGVALEATGESCPLDVVVVKHNPGLSLRFTPVNNKKGVIRVSTDLNIMFSNEAYDSRCPHDYLVWKIDPFSKEETFVITGGVLGNPGSQTIGNWFKIEKYDDAYKLVYCPNVCPSCKHVCKDIGYYVYKTRGMRLALTNVPFKVKFQKTHN</sequence>
<reference evidence="4 5" key="1">
    <citation type="submission" date="2023-01" db="EMBL/GenBank/DDBJ databases">
        <authorList>
            <person name="Kreplak J."/>
        </authorList>
    </citation>
    <scope>NUCLEOTIDE SEQUENCE [LARGE SCALE GENOMIC DNA]</scope>
</reference>
<evidence type="ECO:0000256" key="2">
    <source>
        <dbReference type="ARBA" id="ARBA00022525"/>
    </source>
</evidence>